<accession>A0A4R2KF86</accession>
<dbReference type="RefSeq" id="WP_165960212.1">
    <property type="nucleotide sequence ID" value="NZ_SLWS01000001.1"/>
</dbReference>
<gene>
    <name evidence="2" type="ORF">EV192_101983</name>
</gene>
<dbReference type="InterPro" id="IPR017517">
    <property type="entry name" value="Maleyloyr_isom"/>
</dbReference>
<name>A0A4R2KF86_9PSEU</name>
<dbReference type="Gene3D" id="1.20.120.450">
    <property type="entry name" value="dinb family like domain"/>
    <property type="match status" value="1"/>
</dbReference>
<protein>
    <submittedName>
        <fullName evidence="2">Uncharacterized protein (TIGR03083 family)</fullName>
    </submittedName>
</protein>
<comment type="caution">
    <text evidence="2">The sequence shown here is derived from an EMBL/GenBank/DDBJ whole genome shotgun (WGS) entry which is preliminary data.</text>
</comment>
<sequence>MEHETYLAHIAEQSDALRAAAGKAGPDAQVPTCPQWTVHDLVSHIGGVHALVCAALERKPEDTRPKLPVPPTAWEDLLTWWDEQRSTMVERLHDDPAKRVWSFLPELGSVGWWARRQAHETSIHRLDAEHAVNNAVPTLLFDSEHAADGIDEIVVTISPFMVKRRPPEIDGTLLVHAADAGRAWLLKAEGGKVTAGPVPDAGTDADANLVGTADAVYRAAWKRPSTAIYTGNPELRHTINGG</sequence>
<dbReference type="Pfam" id="PF11716">
    <property type="entry name" value="MDMPI_N"/>
    <property type="match status" value="1"/>
</dbReference>
<evidence type="ECO:0000313" key="2">
    <source>
        <dbReference type="EMBL" id="TCO65195.1"/>
    </source>
</evidence>
<proteinExistence type="predicted"/>
<dbReference type="SUPFAM" id="SSF109854">
    <property type="entry name" value="DinB/YfiT-like putative metalloenzymes"/>
    <property type="match status" value="1"/>
</dbReference>
<dbReference type="AlphaFoldDB" id="A0A4R2KF86"/>
<dbReference type="InterPro" id="IPR034660">
    <property type="entry name" value="DinB/YfiT-like"/>
</dbReference>
<organism evidence="2 3">
    <name type="scientific">Actinocrispum wychmicini</name>
    <dbReference type="NCBI Taxonomy" id="1213861"/>
    <lineage>
        <taxon>Bacteria</taxon>
        <taxon>Bacillati</taxon>
        <taxon>Actinomycetota</taxon>
        <taxon>Actinomycetes</taxon>
        <taxon>Pseudonocardiales</taxon>
        <taxon>Pseudonocardiaceae</taxon>
        <taxon>Actinocrispum</taxon>
    </lineage>
</organism>
<dbReference type="PANTHER" id="PTHR40758">
    <property type="entry name" value="CONSERVED PROTEIN"/>
    <property type="match status" value="1"/>
</dbReference>
<evidence type="ECO:0000259" key="1">
    <source>
        <dbReference type="Pfam" id="PF11716"/>
    </source>
</evidence>
<dbReference type="Proteomes" id="UP000295680">
    <property type="component" value="Unassembled WGS sequence"/>
</dbReference>
<keyword evidence="3" id="KW-1185">Reference proteome</keyword>
<dbReference type="InterPro" id="IPR024344">
    <property type="entry name" value="MDMPI_metal-binding"/>
</dbReference>
<dbReference type="GO" id="GO:0005886">
    <property type="term" value="C:plasma membrane"/>
    <property type="evidence" value="ECO:0007669"/>
    <property type="project" value="TreeGrafter"/>
</dbReference>
<reference evidence="2 3" key="1">
    <citation type="submission" date="2019-03" db="EMBL/GenBank/DDBJ databases">
        <title>Genomic Encyclopedia of Type Strains, Phase IV (KMG-IV): sequencing the most valuable type-strain genomes for metagenomic binning, comparative biology and taxonomic classification.</title>
        <authorList>
            <person name="Goeker M."/>
        </authorList>
    </citation>
    <scope>NUCLEOTIDE SEQUENCE [LARGE SCALE GENOMIC DNA]</scope>
    <source>
        <strain evidence="2 3">DSM 45934</strain>
    </source>
</reference>
<dbReference type="GO" id="GO:0046872">
    <property type="term" value="F:metal ion binding"/>
    <property type="evidence" value="ECO:0007669"/>
    <property type="project" value="InterPro"/>
</dbReference>
<dbReference type="EMBL" id="SLWS01000001">
    <property type="protein sequence ID" value="TCO65195.1"/>
    <property type="molecule type" value="Genomic_DNA"/>
</dbReference>
<feature type="domain" description="Mycothiol-dependent maleylpyruvate isomerase metal-binding" evidence="1">
    <location>
        <begin position="7"/>
        <end position="128"/>
    </location>
</feature>
<dbReference type="NCBIfam" id="TIGR03083">
    <property type="entry name" value="maleylpyruvate isomerase family mycothiol-dependent enzyme"/>
    <property type="match status" value="1"/>
</dbReference>
<dbReference type="PANTHER" id="PTHR40758:SF1">
    <property type="entry name" value="CONSERVED PROTEIN"/>
    <property type="match status" value="1"/>
</dbReference>
<evidence type="ECO:0000313" key="3">
    <source>
        <dbReference type="Proteomes" id="UP000295680"/>
    </source>
</evidence>